<comment type="caution">
    <text evidence="7">The sequence shown here is derived from an EMBL/GenBank/DDBJ whole genome shotgun (WGS) entry which is preliminary data.</text>
</comment>
<dbReference type="Gene3D" id="3.40.640.10">
    <property type="entry name" value="Type I PLP-dependent aspartate aminotransferase-like (Major domain)"/>
    <property type="match status" value="1"/>
</dbReference>
<sequence length="392" mass="41811">MSQASGSTSRTVARLQPFSSTIFAEMTELAVRHEAVNLGQGFPDSDGPAAMLAVAQQSIADGLNQYPPGSGMPMLRNAIAADRATRYGTSYDTADQVLVTVGATEAISASVLGLVEPGEEVVLIEPFYDSYAAAVALAGAVRRSVSLVSDGAGFTLDADALRAAITPNTRMIIVNSPHNPTGAVLSRDDLAAIAEVSCEHDLLVLTDEVYEHLAFDDRSHISISTLPGMYERTIVVSSAAKSFSCTGWKIGWACGPADLIDGVRAAKQFLTFVGGGPFQPAVAYALEHEQAWVRGLRDELQVKRDRLSKALTDTGFDVKRSEGGYFVCADVTPLGIGDALAFCRALPDRIGLAAVPVSAFADDFDKWNRLVRFTFCKKDETLDAGIERLARL</sequence>
<reference evidence="7" key="1">
    <citation type="submission" date="2020-12" db="EMBL/GenBank/DDBJ databases">
        <title>Antrihabitans popcorni sp. nov. and Antrihabitans auranticaus sp. nov., isolated from a larva cave.</title>
        <authorList>
            <person name="Lee S.D."/>
            <person name="Kim I.S."/>
        </authorList>
    </citation>
    <scope>NUCLEOTIDE SEQUENCE</scope>
    <source>
        <strain evidence="7">YC3-6</strain>
    </source>
</reference>
<keyword evidence="5" id="KW-0663">Pyridoxal phosphate</keyword>
<dbReference type="GO" id="GO:0016212">
    <property type="term" value="F:kynurenine-oxoglutarate transaminase activity"/>
    <property type="evidence" value="ECO:0007669"/>
    <property type="project" value="TreeGrafter"/>
</dbReference>
<comment type="similarity">
    <text evidence="2">Belongs to the class-I pyridoxal-phosphate-dependent aminotransferase family.</text>
</comment>
<dbReference type="SUPFAM" id="SSF53383">
    <property type="entry name" value="PLP-dependent transferases"/>
    <property type="match status" value="1"/>
</dbReference>
<evidence type="ECO:0000256" key="4">
    <source>
        <dbReference type="ARBA" id="ARBA00022679"/>
    </source>
</evidence>
<dbReference type="InterPro" id="IPR015422">
    <property type="entry name" value="PyrdxlP-dep_Trfase_small"/>
</dbReference>
<dbReference type="EMBL" id="JAEMNV010000005">
    <property type="protein sequence ID" value="MBJ8340686.1"/>
    <property type="molecule type" value="Genomic_DNA"/>
</dbReference>
<dbReference type="InterPro" id="IPR015421">
    <property type="entry name" value="PyrdxlP-dep_Trfase_major"/>
</dbReference>
<name>A0A934NSL9_9NOCA</name>
<dbReference type="Pfam" id="PF00155">
    <property type="entry name" value="Aminotran_1_2"/>
    <property type="match status" value="1"/>
</dbReference>
<evidence type="ECO:0000313" key="8">
    <source>
        <dbReference type="Proteomes" id="UP000655868"/>
    </source>
</evidence>
<dbReference type="CDD" id="cd00609">
    <property type="entry name" value="AAT_like"/>
    <property type="match status" value="1"/>
</dbReference>
<dbReference type="AlphaFoldDB" id="A0A934NSL9"/>
<comment type="cofactor">
    <cofactor evidence="1">
        <name>pyridoxal 5'-phosphate</name>
        <dbReference type="ChEBI" id="CHEBI:597326"/>
    </cofactor>
</comment>
<gene>
    <name evidence="7" type="ORF">JGU71_17480</name>
</gene>
<feature type="domain" description="Aminotransferase class I/classII large" evidence="6">
    <location>
        <begin position="35"/>
        <end position="389"/>
    </location>
</feature>
<keyword evidence="3 7" id="KW-0032">Aminotransferase</keyword>
<organism evidence="7 8">
    <name type="scientific">Antrihabitans stalagmiti</name>
    <dbReference type="NCBI Taxonomy" id="2799499"/>
    <lineage>
        <taxon>Bacteria</taxon>
        <taxon>Bacillati</taxon>
        <taxon>Actinomycetota</taxon>
        <taxon>Actinomycetes</taxon>
        <taxon>Mycobacteriales</taxon>
        <taxon>Nocardiaceae</taxon>
        <taxon>Antrihabitans</taxon>
    </lineage>
</organism>
<dbReference type="InterPro" id="IPR015424">
    <property type="entry name" value="PyrdxlP-dep_Trfase"/>
</dbReference>
<keyword evidence="4" id="KW-0808">Transferase</keyword>
<dbReference type="GO" id="GO:0030170">
    <property type="term" value="F:pyridoxal phosphate binding"/>
    <property type="evidence" value="ECO:0007669"/>
    <property type="project" value="InterPro"/>
</dbReference>
<dbReference type="Proteomes" id="UP000655868">
    <property type="component" value="Unassembled WGS sequence"/>
</dbReference>
<keyword evidence="8" id="KW-1185">Reference proteome</keyword>
<dbReference type="NCBIfam" id="NF005855">
    <property type="entry name" value="PRK07777.1"/>
    <property type="match status" value="1"/>
</dbReference>
<evidence type="ECO:0000256" key="1">
    <source>
        <dbReference type="ARBA" id="ARBA00001933"/>
    </source>
</evidence>
<dbReference type="InterPro" id="IPR004839">
    <property type="entry name" value="Aminotransferase_I/II_large"/>
</dbReference>
<accession>A0A934NSL9</accession>
<evidence type="ECO:0000313" key="7">
    <source>
        <dbReference type="EMBL" id="MBJ8340686.1"/>
    </source>
</evidence>
<dbReference type="InterPro" id="IPR051326">
    <property type="entry name" value="Kynurenine-oxoglutarate_AT"/>
</dbReference>
<dbReference type="RefSeq" id="WP_199705555.1">
    <property type="nucleotide sequence ID" value="NZ_JAEMNV010000005.1"/>
</dbReference>
<dbReference type="PANTHER" id="PTHR43807:SF20">
    <property type="entry name" value="FI04487P"/>
    <property type="match status" value="1"/>
</dbReference>
<dbReference type="Gene3D" id="3.90.1150.10">
    <property type="entry name" value="Aspartate Aminotransferase, domain 1"/>
    <property type="match status" value="1"/>
</dbReference>
<dbReference type="FunFam" id="3.40.640.10:FF:000033">
    <property type="entry name" value="Aspartate aminotransferase"/>
    <property type="match status" value="1"/>
</dbReference>
<dbReference type="PANTHER" id="PTHR43807">
    <property type="entry name" value="FI04487P"/>
    <property type="match status" value="1"/>
</dbReference>
<evidence type="ECO:0000256" key="5">
    <source>
        <dbReference type="ARBA" id="ARBA00022898"/>
    </source>
</evidence>
<dbReference type="GO" id="GO:0005737">
    <property type="term" value="C:cytoplasm"/>
    <property type="evidence" value="ECO:0007669"/>
    <property type="project" value="TreeGrafter"/>
</dbReference>
<proteinExistence type="inferred from homology"/>
<protein>
    <submittedName>
        <fullName evidence="7">Pyridoxal phosphate-dependent aminotransferase</fullName>
    </submittedName>
</protein>
<evidence type="ECO:0000256" key="3">
    <source>
        <dbReference type="ARBA" id="ARBA00022576"/>
    </source>
</evidence>
<evidence type="ECO:0000259" key="6">
    <source>
        <dbReference type="Pfam" id="PF00155"/>
    </source>
</evidence>
<evidence type="ECO:0000256" key="2">
    <source>
        <dbReference type="ARBA" id="ARBA00007441"/>
    </source>
</evidence>